<sequence>MKLSSVLKVDHDNLRIRSFVMNGQPFKVRVPLAAEMEAINKRVAEVEYEEKYQEIYKPFIGREETLEGEKIRFEKDDVFINDKSLRELAKISVQTEQRIVEMVRLLVPVQKDFDMSQITYKEIDAEFPFSIQMDLMKKIIEVVSPNYEETRKN</sequence>
<accession>A0A6J7X4A7</accession>
<name>A0A6J7X4A7_9CAUD</name>
<evidence type="ECO:0000313" key="1">
    <source>
        <dbReference type="EMBL" id="CAB5225369.1"/>
    </source>
</evidence>
<dbReference type="EMBL" id="LR798342">
    <property type="protein sequence ID" value="CAB5225369.1"/>
    <property type="molecule type" value="Genomic_DNA"/>
</dbReference>
<reference evidence="1" key="1">
    <citation type="submission" date="2020-05" db="EMBL/GenBank/DDBJ databases">
        <authorList>
            <person name="Chiriac C."/>
            <person name="Salcher M."/>
            <person name="Ghai R."/>
            <person name="Kavagutti S V."/>
        </authorList>
    </citation>
    <scope>NUCLEOTIDE SEQUENCE</scope>
</reference>
<protein>
    <submittedName>
        <fullName evidence="1">Uncharacterized protein</fullName>
    </submittedName>
</protein>
<organism evidence="1">
    <name type="scientific">uncultured Caudovirales phage</name>
    <dbReference type="NCBI Taxonomy" id="2100421"/>
    <lineage>
        <taxon>Viruses</taxon>
        <taxon>Duplodnaviria</taxon>
        <taxon>Heunggongvirae</taxon>
        <taxon>Uroviricota</taxon>
        <taxon>Caudoviricetes</taxon>
        <taxon>Peduoviridae</taxon>
        <taxon>Maltschvirus</taxon>
        <taxon>Maltschvirus maltsch</taxon>
    </lineage>
</organism>
<proteinExistence type="predicted"/>
<gene>
    <name evidence="1" type="ORF">UFOVP746_7</name>
</gene>